<evidence type="ECO:0000256" key="6">
    <source>
        <dbReference type="ARBA" id="ARBA00022729"/>
    </source>
</evidence>
<evidence type="ECO:0000256" key="2">
    <source>
        <dbReference type="ARBA" id="ARBA00006348"/>
    </source>
</evidence>
<comment type="similarity">
    <text evidence="2">Belongs to the 7B2 family.</text>
</comment>
<dbReference type="CTD" id="40644"/>
<evidence type="ECO:0000256" key="1">
    <source>
        <dbReference type="ARBA" id="ARBA00004613"/>
    </source>
</evidence>
<keyword evidence="5" id="KW-0964">Secreted</keyword>
<proteinExistence type="inferred from homology"/>
<evidence type="ECO:0000313" key="11">
    <source>
        <dbReference type="RefSeq" id="XP_011499529.1"/>
    </source>
</evidence>
<organism evidence="10 11">
    <name type="scientific">Ceratosolen solmsi marchali</name>
    <dbReference type="NCBI Taxonomy" id="326594"/>
    <lineage>
        <taxon>Eukaryota</taxon>
        <taxon>Metazoa</taxon>
        <taxon>Ecdysozoa</taxon>
        <taxon>Arthropoda</taxon>
        <taxon>Hexapoda</taxon>
        <taxon>Insecta</taxon>
        <taxon>Pterygota</taxon>
        <taxon>Neoptera</taxon>
        <taxon>Endopterygota</taxon>
        <taxon>Hymenoptera</taxon>
        <taxon>Apocrita</taxon>
        <taxon>Proctotrupomorpha</taxon>
        <taxon>Chalcidoidea</taxon>
        <taxon>Agaonidae</taxon>
        <taxon>Agaoninae</taxon>
        <taxon>Ceratosolen</taxon>
    </lineage>
</organism>
<evidence type="ECO:0000313" key="10">
    <source>
        <dbReference type="Proteomes" id="UP000695007"/>
    </source>
</evidence>
<dbReference type="InterPro" id="IPR007945">
    <property type="entry name" value="Secretogranin_V"/>
</dbReference>
<dbReference type="AlphaFoldDB" id="A0AAJ7DX10"/>
<evidence type="ECO:0000256" key="7">
    <source>
        <dbReference type="ARBA" id="ARBA00023157"/>
    </source>
</evidence>
<keyword evidence="6 9" id="KW-0732">Signal</keyword>
<dbReference type="Pfam" id="PF05281">
    <property type="entry name" value="Secretogranin_V"/>
    <property type="match status" value="1"/>
</dbReference>
<comment type="subcellular location">
    <subcellularLocation>
        <location evidence="1">Secreted</location>
    </subcellularLocation>
</comment>
<dbReference type="GeneID" id="105363502"/>
<feature type="chain" id="PRO_5042495684" description="Neuroendocrine protein 7B2" evidence="9">
    <location>
        <begin position="18"/>
        <end position="243"/>
    </location>
</feature>
<dbReference type="GO" id="GO:0030234">
    <property type="term" value="F:enzyme regulator activity"/>
    <property type="evidence" value="ECO:0007669"/>
    <property type="project" value="TreeGrafter"/>
</dbReference>
<dbReference type="Proteomes" id="UP000695007">
    <property type="component" value="Unplaced"/>
</dbReference>
<dbReference type="PANTHER" id="PTHR12738">
    <property type="entry name" value="NEUROENDOCRINE PROTEIN 7B2"/>
    <property type="match status" value="1"/>
</dbReference>
<dbReference type="GO" id="GO:0046883">
    <property type="term" value="P:regulation of hormone secretion"/>
    <property type="evidence" value="ECO:0007669"/>
    <property type="project" value="TreeGrafter"/>
</dbReference>
<dbReference type="PANTHER" id="PTHR12738:SF0">
    <property type="entry name" value="NEUROENDOCRINE PROTEIN 7B2"/>
    <property type="match status" value="1"/>
</dbReference>
<evidence type="ECO:0000256" key="4">
    <source>
        <dbReference type="ARBA" id="ARBA00022448"/>
    </source>
</evidence>
<feature type="signal peptide" evidence="9">
    <location>
        <begin position="1"/>
        <end position="17"/>
    </location>
</feature>
<keyword evidence="7" id="KW-1015">Disulfide bond</keyword>
<protein>
    <recommendedName>
        <fullName evidence="3">Neuroendocrine protein 7B2</fullName>
    </recommendedName>
</protein>
<keyword evidence="4" id="KW-0813">Transport</keyword>
<sequence>MMIHCILLVSALVSTQASMYSITDLKPDHLFVNNMLLRDLIERMGNELAEAAVDSYVDSQESSSGVRGFSDKEIPLEIPLDYEGIDAINPKTNIRDQEYLQHSSLWSHQQLNNYKNNNRYKVKPGAAVKLVASSKSEKTENQLPAYCTPPNPCPVEYNGENNCLVNFKNTAAFSRDYQSAQDCMCDSEHMLNCPSGSDVDNNVPGVSISSADFDQIVERFQDNPYFRGEKLPIAAKKGINVGY</sequence>
<dbReference type="KEGG" id="csol:105363502"/>
<accession>A0AAJ7DX10</accession>
<evidence type="ECO:0000256" key="5">
    <source>
        <dbReference type="ARBA" id="ARBA00022525"/>
    </source>
</evidence>
<dbReference type="GO" id="GO:0005576">
    <property type="term" value="C:extracellular region"/>
    <property type="evidence" value="ECO:0007669"/>
    <property type="project" value="UniProtKB-SubCell"/>
</dbReference>
<dbReference type="GO" id="GO:0007218">
    <property type="term" value="P:neuropeptide signaling pathway"/>
    <property type="evidence" value="ECO:0007669"/>
    <property type="project" value="InterPro"/>
</dbReference>
<dbReference type="RefSeq" id="XP_011499529.1">
    <property type="nucleotide sequence ID" value="XM_011501227.1"/>
</dbReference>
<reference evidence="11" key="1">
    <citation type="submission" date="2025-08" db="UniProtKB">
        <authorList>
            <consortium name="RefSeq"/>
        </authorList>
    </citation>
    <scope>IDENTIFICATION</scope>
</reference>
<evidence type="ECO:0000256" key="9">
    <source>
        <dbReference type="SAM" id="SignalP"/>
    </source>
</evidence>
<dbReference type="GO" id="GO:0030141">
    <property type="term" value="C:secretory granule"/>
    <property type="evidence" value="ECO:0007669"/>
    <property type="project" value="InterPro"/>
</dbReference>
<evidence type="ECO:0000256" key="3">
    <source>
        <dbReference type="ARBA" id="ARBA00019589"/>
    </source>
</evidence>
<gene>
    <name evidence="11" type="primary">LOC105363502</name>
</gene>
<keyword evidence="8" id="KW-0143">Chaperone</keyword>
<name>A0AAJ7DX10_9HYME</name>
<evidence type="ECO:0000256" key="8">
    <source>
        <dbReference type="ARBA" id="ARBA00023186"/>
    </source>
</evidence>
<keyword evidence="10" id="KW-1185">Reference proteome</keyword>